<gene>
    <name evidence="2" type="ORF">LIY65_08495</name>
</gene>
<dbReference type="EMBL" id="JAJCGD010000023">
    <property type="protein sequence ID" value="MCB6828734.1"/>
    <property type="molecule type" value="Genomic_DNA"/>
</dbReference>
<protein>
    <submittedName>
        <fullName evidence="2">Uncharacterized protein</fullName>
    </submittedName>
</protein>
<sequence>MSLLQEYQKNWLNIKDDVYFVIDNTILKYGLKLGYSDNDIKQEILKNSPQLKNMPKEYTINYLSKLQGNNLNLNQKDTSIPNDSFNYKKACNSLSEAFINFYAKKEISVANKLLDKNYPNLDIQNVIKNHSPFFSDFKNILPNTSHVNYVNAIMNKFPTQLTNLQYKDHLNIYLKLAKIEQAKNNNVFNSYVDFKLALTLYFDKNIPMNSIKKIFSEATLNKNIKQPNYGEYIFNSLNKIIDKYKLINNFKKKLDNNSSIDEHYLTYVKQYLYYQNKKYLNGKDEQQIIKRLFAAKFNDKDIKTVLYNNSPVALEPGRNAKNYIEHNITYVQKDYTERVLKAKEHFNNVSKWFSEERKNIDELIKKDNLKNKKMPDIFYYGLLAKKLLEKGAYPQYIVKCFEGEIPSLKAKQSENDNYIYAIVDGAQKATYAQKAILSYISPYKFPEMELSEIKAKNIPLAEVFKSVIKERIDIYPNTTLNLSKSFIDKDACVKLLNRYPDITQNELIEAVNSASVYNQLPGVDRDYSLKIVQEAIDKYNEANLFIENEREQQENLKNDFLLYKAVNLGDLDIEENHIEEQQKEYCDCKAAITMINKKVSEVDIKNILADESTEKDLSDKYKYADYIFEHAKKVIAREIQILNHLPIKKDAENIYKQYMKDDYLKKQYFSPEADINAAKKMLNDNISEQDISIVITKHSPIAAEPKRNMPYISYILKKAKLDLELEKEKLRNYQPRIRQETNITDAYKHHMDDFTSIIDLPYSKIADELIAKAMLIQKFSQSEVEKTLTEMSPLSAPTPSNLLNNTYGKEVFKNLKNNKRDITQENTLIRSREREYFKDKEC</sequence>
<dbReference type="RefSeq" id="WP_227153072.1">
    <property type="nucleotide sequence ID" value="NZ_JAJCGD010000023.1"/>
</dbReference>
<feature type="coiled-coil region" evidence="1">
    <location>
        <begin position="529"/>
        <end position="559"/>
    </location>
</feature>
<evidence type="ECO:0000256" key="1">
    <source>
        <dbReference type="SAM" id="Coils"/>
    </source>
</evidence>
<reference evidence="2" key="1">
    <citation type="submission" date="2021-10" db="EMBL/GenBank/DDBJ databases">
        <title>Collection of gut derived symbiotic bacterial strains cultured from healthy donors.</title>
        <authorList>
            <person name="Lin H."/>
            <person name="Littmann E."/>
            <person name="Claire K."/>
            <person name="Pamer E."/>
        </authorList>
    </citation>
    <scope>NUCLEOTIDE SEQUENCE</scope>
    <source>
        <strain evidence="2">MSK.7.16</strain>
    </source>
</reference>
<proteinExistence type="predicted"/>
<dbReference type="Proteomes" id="UP001198190">
    <property type="component" value="Unassembled WGS sequence"/>
</dbReference>
<organism evidence="2 3">
    <name type="scientific">Megamonas funiformis</name>
    <dbReference type="NCBI Taxonomy" id="437897"/>
    <lineage>
        <taxon>Bacteria</taxon>
        <taxon>Bacillati</taxon>
        <taxon>Bacillota</taxon>
        <taxon>Negativicutes</taxon>
        <taxon>Selenomonadales</taxon>
        <taxon>Selenomonadaceae</taxon>
        <taxon>Megamonas</taxon>
    </lineage>
</organism>
<evidence type="ECO:0000313" key="2">
    <source>
        <dbReference type="EMBL" id="MCB6828734.1"/>
    </source>
</evidence>
<dbReference type="AlphaFoldDB" id="A0AAW4U809"/>
<evidence type="ECO:0000313" key="3">
    <source>
        <dbReference type="Proteomes" id="UP001198190"/>
    </source>
</evidence>
<name>A0AAW4U809_9FIRM</name>
<accession>A0AAW4U809</accession>
<keyword evidence="1" id="KW-0175">Coiled coil</keyword>
<comment type="caution">
    <text evidence="2">The sequence shown here is derived from an EMBL/GenBank/DDBJ whole genome shotgun (WGS) entry which is preliminary data.</text>
</comment>